<keyword evidence="3" id="KW-0813">Transport</keyword>
<accession>A0A1I1ER86</accession>
<keyword evidence="20" id="KW-1185">Reference proteome</keyword>
<dbReference type="Pfam" id="PF02563">
    <property type="entry name" value="Poly_export"/>
    <property type="match status" value="1"/>
</dbReference>
<dbReference type="Gene3D" id="3.10.560.10">
    <property type="entry name" value="Outer membrane lipoprotein wza domain like"/>
    <property type="match status" value="6"/>
</dbReference>
<dbReference type="GO" id="GO:0046930">
    <property type="term" value="C:pore complex"/>
    <property type="evidence" value="ECO:0007669"/>
    <property type="project" value="UniProtKB-KW"/>
</dbReference>
<keyword evidence="6" id="KW-0812">Transmembrane</keyword>
<keyword evidence="10" id="KW-0626">Porin</keyword>
<feature type="domain" description="Polysaccharide export protein N-terminal" evidence="16">
    <location>
        <begin position="36"/>
        <end position="101"/>
    </location>
</feature>
<comment type="subcellular location">
    <subcellularLocation>
        <location evidence="1">Cell outer membrane</location>
        <topology evidence="1">Multi-pass membrane protein</topology>
    </subcellularLocation>
</comment>
<evidence type="ECO:0000259" key="17">
    <source>
        <dbReference type="Pfam" id="PF10531"/>
    </source>
</evidence>
<keyword evidence="11" id="KW-0472">Membrane</keyword>
<keyword evidence="13" id="KW-0998">Cell outer membrane</keyword>
<proteinExistence type="inferred from homology"/>
<evidence type="ECO:0000256" key="12">
    <source>
        <dbReference type="ARBA" id="ARBA00023139"/>
    </source>
</evidence>
<evidence type="ECO:0000256" key="13">
    <source>
        <dbReference type="ARBA" id="ARBA00023237"/>
    </source>
</evidence>
<dbReference type="GO" id="GO:0006811">
    <property type="term" value="P:monoatomic ion transport"/>
    <property type="evidence" value="ECO:0007669"/>
    <property type="project" value="UniProtKB-KW"/>
</dbReference>
<keyword evidence="4" id="KW-1134">Transmembrane beta strand</keyword>
<feature type="domain" description="Soluble ligand binding" evidence="17">
    <location>
        <begin position="223"/>
        <end position="266"/>
    </location>
</feature>
<dbReference type="Pfam" id="PF22461">
    <property type="entry name" value="SLBB_2"/>
    <property type="match status" value="2"/>
</dbReference>
<dbReference type="EMBL" id="FOLO01000002">
    <property type="protein sequence ID" value="SFB89172.1"/>
    <property type="molecule type" value="Genomic_DNA"/>
</dbReference>
<comment type="similarity">
    <text evidence="2">Belongs to the BexD/CtrA/VexA family.</text>
</comment>
<feature type="domain" description="SLBB" evidence="18">
    <location>
        <begin position="603"/>
        <end position="682"/>
    </location>
</feature>
<keyword evidence="8" id="KW-0625">Polysaccharide transport</keyword>
<name>A0A1I1ER86_9GAMM</name>
<dbReference type="STRING" id="1123010.SAMN02745724_00386"/>
<evidence type="ECO:0000259" key="16">
    <source>
        <dbReference type="Pfam" id="PF02563"/>
    </source>
</evidence>
<protein>
    <submittedName>
        <fullName evidence="19">Protein involved in polysaccharide export, contains SLBB domain of the beta-grasp fold</fullName>
    </submittedName>
</protein>
<dbReference type="InterPro" id="IPR003715">
    <property type="entry name" value="Poly_export_N"/>
</dbReference>
<evidence type="ECO:0000313" key="19">
    <source>
        <dbReference type="EMBL" id="SFB89172.1"/>
    </source>
</evidence>
<dbReference type="InterPro" id="IPR049712">
    <property type="entry name" value="Poly_export"/>
</dbReference>
<dbReference type="PANTHER" id="PTHR33619">
    <property type="entry name" value="POLYSACCHARIDE EXPORT PROTEIN GFCE-RELATED"/>
    <property type="match status" value="1"/>
</dbReference>
<evidence type="ECO:0000256" key="7">
    <source>
        <dbReference type="ARBA" id="ARBA00022729"/>
    </source>
</evidence>
<feature type="chain" id="PRO_5011738569" evidence="15">
    <location>
        <begin position="18"/>
        <end position="710"/>
    </location>
</feature>
<keyword evidence="14" id="KW-0449">Lipoprotein</keyword>
<reference evidence="19 20" key="1">
    <citation type="submission" date="2016-10" db="EMBL/GenBank/DDBJ databases">
        <authorList>
            <person name="de Groot N.N."/>
        </authorList>
    </citation>
    <scope>NUCLEOTIDE SEQUENCE [LARGE SCALE GENOMIC DNA]</scope>
    <source>
        <strain evidence="19 20">DSM 6059</strain>
    </source>
</reference>
<dbReference type="Pfam" id="PF10531">
    <property type="entry name" value="SLBB"/>
    <property type="match status" value="4"/>
</dbReference>
<evidence type="ECO:0000259" key="18">
    <source>
        <dbReference type="Pfam" id="PF22461"/>
    </source>
</evidence>
<dbReference type="GO" id="GO:0009279">
    <property type="term" value="C:cell outer membrane"/>
    <property type="evidence" value="ECO:0007669"/>
    <property type="project" value="UniProtKB-SubCell"/>
</dbReference>
<feature type="signal peptide" evidence="15">
    <location>
        <begin position="1"/>
        <end position="17"/>
    </location>
</feature>
<feature type="domain" description="Soluble ligand binding" evidence="17">
    <location>
        <begin position="117"/>
        <end position="167"/>
    </location>
</feature>
<organism evidence="19 20">
    <name type="scientific">Pseudoalteromonas denitrificans DSM 6059</name>
    <dbReference type="NCBI Taxonomy" id="1123010"/>
    <lineage>
        <taxon>Bacteria</taxon>
        <taxon>Pseudomonadati</taxon>
        <taxon>Pseudomonadota</taxon>
        <taxon>Gammaproteobacteria</taxon>
        <taxon>Alteromonadales</taxon>
        <taxon>Pseudoalteromonadaceae</taxon>
        <taxon>Pseudoalteromonas</taxon>
    </lineage>
</organism>
<dbReference type="PANTHER" id="PTHR33619:SF3">
    <property type="entry name" value="POLYSACCHARIDE EXPORT PROTEIN GFCE-RELATED"/>
    <property type="match status" value="1"/>
</dbReference>
<dbReference type="Gene3D" id="3.30.1950.10">
    <property type="entry name" value="wza like domain"/>
    <property type="match status" value="1"/>
</dbReference>
<evidence type="ECO:0000256" key="2">
    <source>
        <dbReference type="ARBA" id="ARBA00009450"/>
    </source>
</evidence>
<evidence type="ECO:0000256" key="1">
    <source>
        <dbReference type="ARBA" id="ARBA00004571"/>
    </source>
</evidence>
<gene>
    <name evidence="19" type="ORF">SAMN02745724_00386</name>
</gene>
<dbReference type="InterPro" id="IPR054765">
    <property type="entry name" value="SLBB_dom"/>
</dbReference>
<evidence type="ECO:0000256" key="11">
    <source>
        <dbReference type="ARBA" id="ARBA00023136"/>
    </source>
</evidence>
<dbReference type="AlphaFoldDB" id="A0A1I1ER86"/>
<evidence type="ECO:0000256" key="8">
    <source>
        <dbReference type="ARBA" id="ARBA00023047"/>
    </source>
</evidence>
<dbReference type="GO" id="GO:0015159">
    <property type="term" value="F:polysaccharide transmembrane transporter activity"/>
    <property type="evidence" value="ECO:0007669"/>
    <property type="project" value="InterPro"/>
</dbReference>
<evidence type="ECO:0000313" key="20">
    <source>
        <dbReference type="Proteomes" id="UP000198862"/>
    </source>
</evidence>
<dbReference type="InterPro" id="IPR019554">
    <property type="entry name" value="Soluble_ligand-bd"/>
</dbReference>
<feature type="domain" description="SLBB" evidence="18">
    <location>
        <begin position="508"/>
        <end position="587"/>
    </location>
</feature>
<keyword evidence="9" id="KW-0406">Ion transport</keyword>
<evidence type="ECO:0000256" key="4">
    <source>
        <dbReference type="ARBA" id="ARBA00022452"/>
    </source>
</evidence>
<sequence length="710" mass="78738">MRQFILLLCFFMSVANAQVVNPDVASSEVKALEKASENEQVISVGNKVFLHIPGEEGFDKPFKVDEKGEINLPEIGKIKISGKIPSRVEAELKLRLAGIYRELSRFYLEVRSRELLVTVLGYVNEPSQVSVPENGNIQMVINLAGGLKQGAQMDRMQIRRSGEMIEFNYKEYLDTGNTELLPQIQTGDTVFVPVSPLIGNVQIDFDARTLAESGDAGENNEAVTLFGELHHPGSFSYKKDMTIIEALMRAAGVTRYADVTKIRVIQNDTPVIFNLKAYLDSGNNKLLPAISPGTTIYVPIMVDDVNTTESTVYIMGEVKQPGGYETNNKVTFLDILANAGGPTRWAETRHITVLRPSGERVLFDLLAYTEGFKDISIPDVGPGDVIFIPEKTDINEKSWLKVPPKRAVKIIGAVHKPGRYEWSDEMDFTDLFSHAGGPTKGGNVNDIKIIRDGQITRTFSFDKYANDKTNKYQLPEIQAGDTVIIEELPHDPRDNKSQWVRQSAESSIYIMGQVGAPGRYGFNNALHFLDILAAADGTTDKADLRNIRITHRNGKHAKVSKLNLALYFETGDETLFPKVVAGDTIYVPEKNKDWLSKPKESVVRIMGAIEKPGRYNFDDSMTLLDILAEAGGPSHDALIENIVVINHSCCKEQARRFDLEKFIKNPNSAKIPVLRAGDTVYIANDKDSVTKNAKESFLDILTIAALVIGL</sequence>
<dbReference type="GO" id="GO:0015288">
    <property type="term" value="F:porin activity"/>
    <property type="evidence" value="ECO:0007669"/>
    <property type="project" value="UniProtKB-KW"/>
</dbReference>
<feature type="domain" description="Soluble ligand binding" evidence="17">
    <location>
        <begin position="312"/>
        <end position="361"/>
    </location>
</feature>
<evidence type="ECO:0000256" key="3">
    <source>
        <dbReference type="ARBA" id="ARBA00022448"/>
    </source>
</evidence>
<evidence type="ECO:0000256" key="6">
    <source>
        <dbReference type="ARBA" id="ARBA00022692"/>
    </source>
</evidence>
<keyword evidence="7 15" id="KW-0732">Signal</keyword>
<keyword evidence="5" id="KW-0762">Sugar transport</keyword>
<keyword evidence="12" id="KW-0564">Palmitate</keyword>
<evidence type="ECO:0000256" key="5">
    <source>
        <dbReference type="ARBA" id="ARBA00022597"/>
    </source>
</evidence>
<feature type="domain" description="Soluble ligand binding" evidence="17">
    <location>
        <begin position="408"/>
        <end position="454"/>
    </location>
</feature>
<evidence type="ECO:0000256" key="9">
    <source>
        <dbReference type="ARBA" id="ARBA00023065"/>
    </source>
</evidence>
<evidence type="ECO:0000256" key="15">
    <source>
        <dbReference type="SAM" id="SignalP"/>
    </source>
</evidence>
<evidence type="ECO:0000256" key="10">
    <source>
        <dbReference type="ARBA" id="ARBA00023114"/>
    </source>
</evidence>
<dbReference type="Proteomes" id="UP000198862">
    <property type="component" value="Unassembled WGS sequence"/>
</dbReference>
<evidence type="ECO:0000256" key="14">
    <source>
        <dbReference type="ARBA" id="ARBA00023288"/>
    </source>
</evidence>